<dbReference type="Pfam" id="PF01549">
    <property type="entry name" value="ShK"/>
    <property type="match status" value="1"/>
</dbReference>
<evidence type="ECO:0000256" key="1">
    <source>
        <dbReference type="ARBA" id="ARBA00001961"/>
    </source>
</evidence>
<keyword evidence="15 27" id="KW-1133">Transmembrane helix</keyword>
<dbReference type="GO" id="GO:0031418">
    <property type="term" value="F:L-ascorbic acid binding"/>
    <property type="evidence" value="ECO:0007669"/>
    <property type="project" value="InterPro"/>
</dbReference>
<keyword evidence="13" id="KW-0223">Dioxygenase</keyword>
<dbReference type="EnsemblPlants" id="Solyc02g087500.2.1">
    <property type="protein sequence ID" value="Solyc02g087500.2.1"/>
    <property type="gene ID" value="Solyc02g087500.2"/>
</dbReference>
<evidence type="ECO:0000256" key="5">
    <source>
        <dbReference type="ARBA" id="ARBA00006511"/>
    </source>
</evidence>
<evidence type="ECO:0000256" key="25">
    <source>
        <dbReference type="ARBA" id="ARBA00069630"/>
    </source>
</evidence>
<evidence type="ECO:0000256" key="6">
    <source>
        <dbReference type="ARBA" id="ARBA00007937"/>
    </source>
</evidence>
<dbReference type="SMART" id="SM00563">
    <property type="entry name" value="PlsC"/>
    <property type="match status" value="1"/>
</dbReference>
<evidence type="ECO:0000256" key="20">
    <source>
        <dbReference type="ARBA" id="ARBA00023315"/>
    </source>
</evidence>
<evidence type="ECO:0000256" key="14">
    <source>
        <dbReference type="ARBA" id="ARBA00022968"/>
    </source>
</evidence>
<evidence type="ECO:0000256" key="12">
    <source>
        <dbReference type="ARBA" id="ARBA00022824"/>
    </source>
</evidence>
<evidence type="ECO:0000256" key="17">
    <source>
        <dbReference type="ARBA" id="ARBA00023004"/>
    </source>
</evidence>
<dbReference type="Pfam" id="PF01553">
    <property type="entry name" value="Acyltransferase"/>
    <property type="match status" value="1"/>
</dbReference>
<comment type="pathway">
    <text evidence="4">Lipid metabolism; glycerolipid metabolism.</text>
</comment>
<dbReference type="InParanoid" id="A0A3Q7FA22"/>
<comment type="catalytic activity">
    <reaction evidence="21">
        <text>sn-glycerol 3-phosphate + an acyl-CoA = a 1-acyl-sn-glycero-3-phosphate + CoA</text>
        <dbReference type="Rhea" id="RHEA:15325"/>
        <dbReference type="ChEBI" id="CHEBI:57287"/>
        <dbReference type="ChEBI" id="CHEBI:57597"/>
        <dbReference type="ChEBI" id="CHEBI:57970"/>
        <dbReference type="ChEBI" id="CHEBI:58342"/>
        <dbReference type="EC" id="2.3.1.15"/>
    </reaction>
</comment>
<dbReference type="EC" id="2.3.1.15" evidence="8"/>
<dbReference type="PROSITE" id="PS51670">
    <property type="entry name" value="SHKT"/>
    <property type="match status" value="1"/>
</dbReference>
<evidence type="ECO:0000259" key="29">
    <source>
        <dbReference type="PROSITE" id="PS51670"/>
    </source>
</evidence>
<keyword evidence="11" id="KW-0479">Metal-binding</keyword>
<dbReference type="InterPro" id="IPR005123">
    <property type="entry name" value="Oxoglu/Fe-dep_dioxygenase_dom"/>
</dbReference>
<evidence type="ECO:0000256" key="15">
    <source>
        <dbReference type="ARBA" id="ARBA00022989"/>
    </source>
</evidence>
<evidence type="ECO:0000256" key="11">
    <source>
        <dbReference type="ARBA" id="ARBA00022723"/>
    </source>
</evidence>
<evidence type="ECO:0000256" key="24">
    <source>
        <dbReference type="ARBA" id="ARBA00060536"/>
    </source>
</evidence>
<dbReference type="GO" id="GO:0005506">
    <property type="term" value="F:iron ion binding"/>
    <property type="evidence" value="ECO:0007669"/>
    <property type="project" value="InterPro"/>
</dbReference>
<dbReference type="PANTHER" id="PTHR15486">
    <property type="entry name" value="ANCIENT UBIQUITOUS PROTEIN"/>
    <property type="match status" value="1"/>
</dbReference>
<feature type="domain" description="Fe2OG dioxygenase" evidence="28">
    <location>
        <begin position="560"/>
        <end position="682"/>
    </location>
</feature>
<evidence type="ECO:0000256" key="23">
    <source>
        <dbReference type="ARBA" id="ARBA00057026"/>
    </source>
</evidence>
<keyword evidence="9" id="KW-0808">Transferase</keyword>
<evidence type="ECO:0000256" key="22">
    <source>
        <dbReference type="ARBA" id="ARBA00049169"/>
    </source>
</evidence>
<evidence type="ECO:0000256" key="10">
    <source>
        <dbReference type="ARBA" id="ARBA00022692"/>
    </source>
</evidence>
<dbReference type="GO" id="GO:0004656">
    <property type="term" value="F:procollagen-proline 4-dioxygenase activity"/>
    <property type="evidence" value="ECO:0007669"/>
    <property type="project" value="UniProtKB-EC"/>
</dbReference>
<dbReference type="InterPro" id="IPR036412">
    <property type="entry name" value="HAD-like_sf"/>
</dbReference>
<dbReference type="FunFam" id="3.40.50.1000:FF:000243">
    <property type="entry name" value="Glycerol-3-phosphate 2-O-acyltransferase 6"/>
    <property type="match status" value="1"/>
</dbReference>
<evidence type="ECO:0000256" key="3">
    <source>
        <dbReference type="ARBA" id="ARBA00004648"/>
    </source>
</evidence>
<dbReference type="InterPro" id="IPR056462">
    <property type="entry name" value="HAD_RAM2/GPAT1-8"/>
</dbReference>
<keyword evidence="16" id="KW-0560">Oxidoreductase</keyword>
<dbReference type="InterPro" id="IPR006620">
    <property type="entry name" value="Pro_4_hyd_alph"/>
</dbReference>
<keyword evidence="10 27" id="KW-0812">Transmembrane</keyword>
<dbReference type="GO" id="GO:0010143">
    <property type="term" value="P:cutin biosynthetic process"/>
    <property type="evidence" value="ECO:0000318"/>
    <property type="project" value="GO_Central"/>
</dbReference>
<dbReference type="AlphaFoldDB" id="A0A3Q7FA22"/>
<comment type="subcellular location">
    <subcellularLocation>
        <location evidence="3">Endoplasmic reticulum membrane</location>
        <topology evidence="3">Single-pass type II membrane protein</topology>
    </subcellularLocation>
    <subcellularLocation>
        <location evidence="2">Membrane</location>
        <topology evidence="2">Multi-pass membrane protein</topology>
    </subcellularLocation>
</comment>
<dbReference type="InterPro" id="IPR044862">
    <property type="entry name" value="Pro_4_hyd_alph_FE2OG_OXY"/>
</dbReference>
<accession>A0A3Q7FA22</accession>
<evidence type="ECO:0000256" key="2">
    <source>
        <dbReference type="ARBA" id="ARBA00004141"/>
    </source>
</evidence>
<dbReference type="GO" id="GO:0016020">
    <property type="term" value="C:membrane"/>
    <property type="evidence" value="ECO:0000318"/>
    <property type="project" value="GO_Central"/>
</dbReference>
<evidence type="ECO:0000256" key="7">
    <source>
        <dbReference type="ARBA" id="ARBA00012269"/>
    </source>
</evidence>
<evidence type="ECO:0000259" key="28">
    <source>
        <dbReference type="PROSITE" id="PS51471"/>
    </source>
</evidence>
<comment type="similarity">
    <text evidence="6">Belongs to the GPAT/DAPAT family.</text>
</comment>
<evidence type="ECO:0000313" key="31">
    <source>
        <dbReference type="Proteomes" id="UP000004994"/>
    </source>
</evidence>
<feature type="transmembrane region" description="Helical" evidence="27">
    <location>
        <begin position="245"/>
        <end position="267"/>
    </location>
</feature>
<keyword evidence="14" id="KW-0735">Signal-anchor</keyword>
<dbReference type="Gene3D" id="2.60.120.620">
    <property type="entry name" value="q2cbj1_9rhob like domain"/>
    <property type="match status" value="1"/>
</dbReference>
<reference evidence="30" key="1">
    <citation type="journal article" date="2012" name="Nature">
        <title>The tomato genome sequence provides insights into fleshy fruit evolution.</title>
        <authorList>
            <consortium name="Tomato Genome Consortium"/>
        </authorList>
    </citation>
    <scope>NUCLEOTIDE SEQUENCE [LARGE SCALE GENOMIC DNA]</scope>
    <source>
        <strain evidence="30">cv. Heinz 1706</strain>
    </source>
</reference>
<dbReference type="InterPro" id="IPR003582">
    <property type="entry name" value="ShKT_dom"/>
</dbReference>
<comment type="function">
    <text evidence="23">Involved in the production of cutin monomers. Esterifies acyl-group from acyl-ACP to the sn-2 position of glycerol-3-phosphate, a step in cutin biosynthesis. Required for colonization of the root by mycorrhizal fungi, and appropriate hyphopodia and arbuscule formation. Cutin monomers act as plant signals that promote colonization by arbuscular mycorrhizal fungi. This signaling function has been recruited by pathogenic oomycetes to facilitate appressoria formation and their own invasion.</text>
</comment>
<dbReference type="GO" id="GO:0009610">
    <property type="term" value="P:response to symbiotic fungus"/>
    <property type="evidence" value="ECO:0007669"/>
    <property type="project" value="UniProtKB-ARBA"/>
</dbReference>
<evidence type="ECO:0000256" key="26">
    <source>
        <dbReference type="ARBA" id="ARBA00077294"/>
    </source>
</evidence>
<dbReference type="PANTHER" id="PTHR15486:SF91">
    <property type="entry name" value="PHOSPHOLIPID_GLYCEROL ACYLTRANSFERASE DOMAIN-CONTAINING PROTEIN"/>
    <property type="match status" value="1"/>
</dbReference>
<dbReference type="CDD" id="cd06551">
    <property type="entry name" value="LPLAT"/>
    <property type="match status" value="1"/>
</dbReference>
<dbReference type="SUPFAM" id="SSF69593">
    <property type="entry name" value="Glycerol-3-phosphate (1)-acyltransferase"/>
    <property type="match status" value="1"/>
</dbReference>
<keyword evidence="17" id="KW-0408">Iron</keyword>
<evidence type="ECO:0000256" key="19">
    <source>
        <dbReference type="ARBA" id="ARBA00023180"/>
    </source>
</evidence>
<evidence type="ECO:0000256" key="16">
    <source>
        <dbReference type="ARBA" id="ARBA00023002"/>
    </source>
</evidence>
<organism evidence="30">
    <name type="scientific">Solanum lycopersicum</name>
    <name type="common">Tomato</name>
    <name type="synonym">Lycopersicon esculentum</name>
    <dbReference type="NCBI Taxonomy" id="4081"/>
    <lineage>
        <taxon>Eukaryota</taxon>
        <taxon>Viridiplantae</taxon>
        <taxon>Streptophyta</taxon>
        <taxon>Embryophyta</taxon>
        <taxon>Tracheophyta</taxon>
        <taxon>Spermatophyta</taxon>
        <taxon>Magnoliopsida</taxon>
        <taxon>eudicotyledons</taxon>
        <taxon>Gunneridae</taxon>
        <taxon>Pentapetalae</taxon>
        <taxon>asterids</taxon>
        <taxon>lamiids</taxon>
        <taxon>Solanales</taxon>
        <taxon>Solanaceae</taxon>
        <taxon>Solanoideae</taxon>
        <taxon>Solaneae</taxon>
        <taxon>Solanum</taxon>
        <taxon>Solanum subgen. Lycopersicon</taxon>
    </lineage>
</organism>
<comment type="pathway">
    <text evidence="24">Glycerolipid metabolism.</text>
</comment>
<keyword evidence="20" id="KW-0012">Acyltransferase</keyword>
<dbReference type="EC" id="1.14.11.2" evidence="7"/>
<keyword evidence="31" id="KW-1185">Reference proteome</keyword>
<dbReference type="GO" id="GO:0090447">
    <property type="term" value="F:glycerol-3-phosphate 2-O-acyltransferase activity"/>
    <property type="evidence" value="ECO:0000318"/>
    <property type="project" value="GO_Central"/>
</dbReference>
<evidence type="ECO:0000313" key="30">
    <source>
        <dbReference type="EnsemblPlants" id="Solyc02g087500.2.1"/>
    </source>
</evidence>
<comment type="cofactor">
    <cofactor evidence="1">
        <name>L-ascorbate</name>
        <dbReference type="ChEBI" id="CHEBI:38290"/>
    </cofactor>
</comment>
<dbReference type="PROSITE" id="PS51471">
    <property type="entry name" value="FE2OG_OXY"/>
    <property type="match status" value="1"/>
</dbReference>
<feature type="domain" description="ShKT" evidence="29">
    <location>
        <begin position="694"/>
        <end position="734"/>
    </location>
</feature>
<sequence>MAKKDSKKFPTIQQCESKGREDQTVVADMDGTLLVGRSSFPYFALVAFEVGGISRLIFLILASPLAGFLYYFISESAGIRVLVFATFFGMKVSDIESVARAVLPKFYSSDLHPETWRVFSSCGKRCVLTANPRVMVEPFLKEYLSVDIVIGTEICTYKGRATGFVNECGVLVGNNKAKALLKAFGSKFAPHIGLGDRKTDFPFMNLCKESYIVPREPDVKPMGQDKLPKPIVFHDGRLVQKPSPLMALMIILWIPVGFLLACLRIAAGALLPMPLVYYAFWTLGVRVIIKGNPPLPARKSTGRTGVLFICSHRTLLDPIFLSTALGRPIPAVTYSLSRLSEIISPIKTVRLSRDRITDANMIKKLLQEGDLVICPEGTTCREPFLLRFSALFAELTNELVPVAMCNKMSMFHGTTARGWKGMDPFYFFMNPSPSYEVNFLNKWPHELTCKAGKSSHDVANYIQRTIAATLSYECTNFTRKDKYMALAGNDGTVTTKSEFASKKKAKDHLEKSMVTDLETGKSIESEYRTSSGTFLNKAQDEVVANVEARIAAWTFLPEENGEPMQILHYEHGQKYEPHFDFFTDKINKEIGGHRIATLLMYLSDVDKGGETVFPRSEAADSQPKGDDWSNCAKDGFAVKPRKGDALLFFNLHINATTDRLSLHGSCPVIEGEKWSATKWIHVRSYDSIPSADKCIDAHPDCSSWAATGECDENPLYMVGTEQHVGQCRKSCNVCS</sequence>
<dbReference type="InterPro" id="IPR023214">
    <property type="entry name" value="HAD_sf"/>
</dbReference>
<evidence type="ECO:0000256" key="4">
    <source>
        <dbReference type="ARBA" id="ARBA00005175"/>
    </source>
</evidence>
<evidence type="ECO:0000256" key="21">
    <source>
        <dbReference type="ARBA" id="ARBA00048427"/>
    </source>
</evidence>
<dbReference type="Gramene" id="Solyc02g087500.2.1">
    <property type="protein sequence ID" value="Solyc02g087500.2.1"/>
    <property type="gene ID" value="Solyc02g087500.2"/>
</dbReference>
<dbReference type="InterPro" id="IPR002123">
    <property type="entry name" value="Plipid/glycerol_acylTrfase"/>
</dbReference>
<protein>
    <recommendedName>
        <fullName evidence="25">Glycerol-3-phosphate acyltransferase RAM2</fullName>
        <ecNumber evidence="7">1.14.11.2</ecNumber>
        <ecNumber evidence="8">2.3.1.15</ecNumber>
    </recommendedName>
    <alternativeName>
        <fullName evidence="26">Protein REQUIRED FOR ARBUSCULAR MYCORRHIZATION 2</fullName>
    </alternativeName>
</protein>
<comment type="catalytic activity">
    <reaction evidence="22">
        <text>L-prolyl-[collagen] + 2-oxoglutarate + O2 = trans-4-hydroxy-L-prolyl-[collagen] + succinate + CO2</text>
        <dbReference type="Rhea" id="RHEA:18945"/>
        <dbReference type="Rhea" id="RHEA-COMP:11676"/>
        <dbReference type="Rhea" id="RHEA-COMP:11680"/>
        <dbReference type="ChEBI" id="CHEBI:15379"/>
        <dbReference type="ChEBI" id="CHEBI:16526"/>
        <dbReference type="ChEBI" id="CHEBI:16810"/>
        <dbReference type="ChEBI" id="CHEBI:30031"/>
        <dbReference type="ChEBI" id="CHEBI:50342"/>
        <dbReference type="ChEBI" id="CHEBI:61965"/>
        <dbReference type="EC" id="1.14.11.2"/>
    </reaction>
</comment>
<dbReference type="GO" id="GO:0016791">
    <property type="term" value="F:phosphatase activity"/>
    <property type="evidence" value="ECO:0000318"/>
    <property type="project" value="GO_Central"/>
</dbReference>
<dbReference type="SMART" id="SM00254">
    <property type="entry name" value="ShKT"/>
    <property type="match status" value="1"/>
</dbReference>
<evidence type="ECO:0000256" key="13">
    <source>
        <dbReference type="ARBA" id="ARBA00022964"/>
    </source>
</evidence>
<dbReference type="Pfam" id="PF23270">
    <property type="entry name" value="HAD_RAM2_N"/>
    <property type="match status" value="1"/>
</dbReference>
<dbReference type="OMA" id="MSNRMSM"/>
<reference evidence="30" key="2">
    <citation type="submission" date="2019-01" db="UniProtKB">
        <authorList>
            <consortium name="EnsemblPlants"/>
        </authorList>
    </citation>
    <scope>IDENTIFICATION</scope>
    <source>
        <strain evidence="30">cv. Heinz 1706</strain>
    </source>
</reference>
<dbReference type="SMART" id="SM00702">
    <property type="entry name" value="P4Hc"/>
    <property type="match status" value="1"/>
</dbReference>
<dbReference type="Gene3D" id="3.40.50.1000">
    <property type="entry name" value="HAD superfamily/HAD-like"/>
    <property type="match status" value="1"/>
</dbReference>
<dbReference type="SUPFAM" id="SSF56784">
    <property type="entry name" value="HAD-like"/>
    <property type="match status" value="1"/>
</dbReference>
<name>A0A3Q7FA22_SOLLC</name>
<comment type="similarity">
    <text evidence="5">Belongs to the P4HA family.</text>
</comment>
<keyword evidence="12" id="KW-0256">Endoplasmic reticulum</keyword>
<dbReference type="PaxDb" id="4081-Solyc02g087500.1.1"/>
<feature type="transmembrane region" description="Helical" evidence="27">
    <location>
        <begin position="42"/>
        <end position="62"/>
    </location>
</feature>
<dbReference type="GO" id="GO:0004366">
    <property type="term" value="F:glycerol-3-phosphate O-acyltransferase activity"/>
    <property type="evidence" value="ECO:0007669"/>
    <property type="project" value="UniProtKB-EC"/>
</dbReference>
<keyword evidence="19" id="KW-0325">Glycoprotein</keyword>
<keyword evidence="18 27" id="KW-0472">Membrane</keyword>
<dbReference type="Pfam" id="PF13640">
    <property type="entry name" value="2OG-FeII_Oxy_3"/>
    <property type="match status" value="1"/>
</dbReference>
<evidence type="ECO:0000256" key="8">
    <source>
        <dbReference type="ARBA" id="ARBA00013113"/>
    </source>
</evidence>
<dbReference type="GO" id="GO:0005789">
    <property type="term" value="C:endoplasmic reticulum membrane"/>
    <property type="evidence" value="ECO:0007669"/>
    <property type="project" value="UniProtKB-SubCell"/>
</dbReference>
<proteinExistence type="inferred from homology"/>
<evidence type="ECO:0000256" key="9">
    <source>
        <dbReference type="ARBA" id="ARBA00022679"/>
    </source>
</evidence>
<evidence type="ECO:0000256" key="27">
    <source>
        <dbReference type="SAM" id="Phobius"/>
    </source>
</evidence>
<evidence type="ECO:0000256" key="18">
    <source>
        <dbReference type="ARBA" id="ARBA00023136"/>
    </source>
</evidence>
<dbReference type="Proteomes" id="UP000004994">
    <property type="component" value="Chromosome 2"/>
</dbReference>
<dbReference type="FunFam" id="2.60.120.620:FF:000002">
    <property type="entry name" value="Prolyl 4-hydroxylase 4"/>
    <property type="match status" value="1"/>
</dbReference>